<protein>
    <submittedName>
        <fullName evidence="3">Uncharacterized protein</fullName>
    </submittedName>
</protein>
<comment type="caution">
    <text evidence="3">The sequence shown here is derived from an EMBL/GenBank/DDBJ whole genome shotgun (WGS) entry which is preliminary data.</text>
</comment>
<reference evidence="3 4" key="1">
    <citation type="submission" date="2020-04" db="EMBL/GenBank/DDBJ databases">
        <title>Paraburkholderia sp. G-4-1-8 isolated from soil.</title>
        <authorList>
            <person name="Dahal R.H."/>
        </authorList>
    </citation>
    <scope>NUCLEOTIDE SEQUENCE [LARGE SCALE GENOMIC DNA]</scope>
    <source>
        <strain evidence="3 4">G-4-1-8</strain>
    </source>
</reference>
<evidence type="ECO:0000256" key="2">
    <source>
        <dbReference type="SAM" id="SignalP"/>
    </source>
</evidence>
<feature type="chain" id="PRO_5031055744" evidence="2">
    <location>
        <begin position="25"/>
        <end position="91"/>
    </location>
</feature>
<dbReference type="RefSeq" id="WP_169496171.1">
    <property type="nucleotide sequence ID" value="NZ_JABBFZ010000001.1"/>
</dbReference>
<evidence type="ECO:0000256" key="1">
    <source>
        <dbReference type="SAM" id="MobiDB-lite"/>
    </source>
</evidence>
<dbReference type="Proteomes" id="UP000583127">
    <property type="component" value="Unassembled WGS sequence"/>
</dbReference>
<dbReference type="AlphaFoldDB" id="A0A7X9X1W5"/>
<sequence>MKARNLLTVSLLALSALPALSAHAQMVRSIGIARNPAVAAADRAQGSWRNRNVTSGVAASPSGASSTQANAGGNGNRGGAGVGFVPLPTTR</sequence>
<proteinExistence type="predicted"/>
<keyword evidence="2" id="KW-0732">Signal</keyword>
<gene>
    <name evidence="3" type="ORF">HHL14_03540</name>
</gene>
<name>A0A7X9X1W5_9BURK</name>
<keyword evidence="4" id="KW-1185">Reference proteome</keyword>
<evidence type="ECO:0000313" key="4">
    <source>
        <dbReference type="Proteomes" id="UP000583127"/>
    </source>
</evidence>
<dbReference type="EMBL" id="JABBFZ010000001">
    <property type="protein sequence ID" value="NML29906.1"/>
    <property type="molecule type" value="Genomic_DNA"/>
</dbReference>
<organism evidence="3 4">
    <name type="scientific">Paraburkholderia antibiotica</name>
    <dbReference type="NCBI Taxonomy" id="2728839"/>
    <lineage>
        <taxon>Bacteria</taxon>
        <taxon>Pseudomonadati</taxon>
        <taxon>Pseudomonadota</taxon>
        <taxon>Betaproteobacteria</taxon>
        <taxon>Burkholderiales</taxon>
        <taxon>Burkholderiaceae</taxon>
        <taxon>Paraburkholderia</taxon>
    </lineage>
</organism>
<evidence type="ECO:0000313" key="3">
    <source>
        <dbReference type="EMBL" id="NML29906.1"/>
    </source>
</evidence>
<accession>A0A7X9X1W5</accession>
<feature type="signal peptide" evidence="2">
    <location>
        <begin position="1"/>
        <end position="24"/>
    </location>
</feature>
<feature type="compositionally biased region" description="Gly residues" evidence="1">
    <location>
        <begin position="72"/>
        <end position="82"/>
    </location>
</feature>
<feature type="region of interest" description="Disordered" evidence="1">
    <location>
        <begin position="50"/>
        <end position="91"/>
    </location>
</feature>
<feature type="compositionally biased region" description="Low complexity" evidence="1">
    <location>
        <begin position="53"/>
        <end position="71"/>
    </location>
</feature>